<feature type="domain" description="Amine oxidase" evidence="7">
    <location>
        <begin position="19"/>
        <end position="458"/>
    </location>
</feature>
<evidence type="ECO:0000256" key="2">
    <source>
        <dbReference type="ARBA" id="ARBA00005995"/>
    </source>
</evidence>
<dbReference type="SUPFAM" id="SSF54373">
    <property type="entry name" value="FAD-linked reductases, C-terminal domain"/>
    <property type="match status" value="1"/>
</dbReference>
<dbReference type="InterPro" id="IPR001613">
    <property type="entry name" value="Flavin_amine_oxidase"/>
</dbReference>
<keyword evidence="5" id="KW-0285">Flavoprotein</keyword>
<evidence type="ECO:0000256" key="4">
    <source>
        <dbReference type="PIRSR" id="PIRSR601613-1"/>
    </source>
</evidence>
<organism evidence="8">
    <name type="scientific">Ditylum brightwellii</name>
    <dbReference type="NCBI Taxonomy" id="49249"/>
    <lineage>
        <taxon>Eukaryota</taxon>
        <taxon>Sar</taxon>
        <taxon>Stramenopiles</taxon>
        <taxon>Ochrophyta</taxon>
        <taxon>Bacillariophyta</taxon>
        <taxon>Mediophyceae</taxon>
        <taxon>Lithodesmiophycidae</taxon>
        <taxon>Lithodesmiales</taxon>
        <taxon>Lithodesmiaceae</taxon>
        <taxon>Ditylum</taxon>
    </lineage>
</organism>
<dbReference type="InterPro" id="IPR036188">
    <property type="entry name" value="FAD/NAD-bd_sf"/>
</dbReference>
<comment type="similarity">
    <text evidence="2 5">Belongs to the flavin monoamine oxidase family.</text>
</comment>
<reference evidence="8" key="1">
    <citation type="submission" date="2021-01" db="EMBL/GenBank/DDBJ databases">
        <authorList>
            <person name="Corre E."/>
            <person name="Pelletier E."/>
            <person name="Niang G."/>
            <person name="Scheremetjew M."/>
            <person name="Finn R."/>
            <person name="Kale V."/>
            <person name="Holt S."/>
            <person name="Cochrane G."/>
            <person name="Meng A."/>
            <person name="Brown T."/>
            <person name="Cohen L."/>
        </authorList>
    </citation>
    <scope>NUCLEOTIDE SEQUENCE</scope>
    <source>
        <strain evidence="8">Pop2</strain>
    </source>
</reference>
<dbReference type="Gene3D" id="3.50.50.60">
    <property type="entry name" value="FAD/NAD(P)-binding domain"/>
    <property type="match status" value="1"/>
</dbReference>
<evidence type="ECO:0000256" key="3">
    <source>
        <dbReference type="ARBA" id="ARBA00023002"/>
    </source>
</evidence>
<dbReference type="Pfam" id="PF01593">
    <property type="entry name" value="Amino_oxidase"/>
    <property type="match status" value="1"/>
</dbReference>
<proteinExistence type="inferred from homology"/>
<dbReference type="PRINTS" id="PR00757">
    <property type="entry name" value="AMINEOXDASEF"/>
</dbReference>
<dbReference type="Gene3D" id="3.90.660.10">
    <property type="match status" value="1"/>
</dbReference>
<name>A0A7S1VX93_9STRA</name>
<protein>
    <recommendedName>
        <fullName evidence="5">Amine oxidase</fullName>
        <ecNumber evidence="5">1.4.3.-</ecNumber>
    </recommendedName>
</protein>
<keyword evidence="5" id="KW-0274">FAD</keyword>
<gene>
    <name evidence="8" type="ORF">DBRI1063_LOCUS376</name>
</gene>
<evidence type="ECO:0000313" key="8">
    <source>
        <dbReference type="EMBL" id="CAD9313970.1"/>
    </source>
</evidence>
<keyword evidence="3 5" id="KW-0560">Oxidoreductase</keyword>
<accession>A0A7S1VX93</accession>
<evidence type="ECO:0000259" key="7">
    <source>
        <dbReference type="Pfam" id="PF01593"/>
    </source>
</evidence>
<dbReference type="EC" id="1.4.3.-" evidence="5"/>
<comment type="cofactor">
    <cofactor evidence="1 5">
        <name>FAD</name>
        <dbReference type="ChEBI" id="CHEBI:57692"/>
    </cofactor>
</comment>
<feature type="region of interest" description="Disordered" evidence="6">
    <location>
        <begin position="88"/>
        <end position="111"/>
    </location>
</feature>
<dbReference type="SUPFAM" id="SSF51905">
    <property type="entry name" value="FAD/NAD(P)-binding domain"/>
    <property type="match status" value="1"/>
</dbReference>
<dbReference type="AlphaFoldDB" id="A0A7S1VX93"/>
<dbReference type="PANTHER" id="PTHR10742:SF386">
    <property type="entry name" value="LYSINE-SPECIFIC HISTONE DEMETHYLASE 1A"/>
    <property type="match status" value="1"/>
</dbReference>
<evidence type="ECO:0000256" key="1">
    <source>
        <dbReference type="ARBA" id="ARBA00001974"/>
    </source>
</evidence>
<dbReference type="GO" id="GO:0046592">
    <property type="term" value="F:polyamine oxidase activity"/>
    <property type="evidence" value="ECO:0007669"/>
    <property type="project" value="TreeGrafter"/>
</dbReference>
<dbReference type="PANTHER" id="PTHR10742">
    <property type="entry name" value="FLAVIN MONOAMINE OXIDASE"/>
    <property type="match status" value="1"/>
</dbReference>
<feature type="binding site" evidence="4">
    <location>
        <position position="230"/>
    </location>
    <ligand>
        <name>FAD</name>
        <dbReference type="ChEBI" id="CHEBI:57692"/>
    </ligand>
</feature>
<dbReference type="EMBL" id="HBGN01000606">
    <property type="protein sequence ID" value="CAD9313970.1"/>
    <property type="molecule type" value="Transcribed_RNA"/>
</dbReference>
<sequence>MSCCQQPRPLVVIVGCGAAGLGAAKTLKDNCDLIILEGRDRIGGRTHTIECGNKHIPIDLGASWVEGNGRNKHGKINPMTLQAKKLWRSKPDSGLGSNGGSRRSSFYEDGSGQEKRIMKRYQAIENEIRNVTKKATEDMSLEDARILAMEKLGYSIDDEEERCGIMESLLSGTEAYFGGGRAQMSAFWYEAGEENCYKGRDMWVQNGYGTLVSSFATEDIMSQVRLNHVVTRITYQDESNKVNVFARYNNTTTNDGGSEHEISIQCDAIVVALPIGVLQSKSVEFIPPLPEQKQDAICGLGSGLMNKVIMVFEKRFWGNLGGWIYGSRTRGKFRLWIAPEKNEPVLVCLLPPDYAKLSEDLTDEELQSEAISVLRTCFPSYSNSIRVTHFYRSQWWNDPFSRGTWTYIPAGSHPSMIDKIAEPINNRIFFAGECTNRSDFSTVHGAFDSGKRAGEEILALL</sequence>
<dbReference type="InterPro" id="IPR002937">
    <property type="entry name" value="Amino_oxidase"/>
</dbReference>
<evidence type="ECO:0000256" key="5">
    <source>
        <dbReference type="RuleBase" id="RU362067"/>
    </source>
</evidence>
<dbReference type="GO" id="GO:0006598">
    <property type="term" value="P:polyamine catabolic process"/>
    <property type="evidence" value="ECO:0007669"/>
    <property type="project" value="TreeGrafter"/>
</dbReference>
<dbReference type="InterPro" id="IPR050281">
    <property type="entry name" value="Flavin_monoamine_oxidase"/>
</dbReference>
<evidence type="ECO:0000256" key="6">
    <source>
        <dbReference type="SAM" id="MobiDB-lite"/>
    </source>
</evidence>